<dbReference type="OrthoDB" id="283424at2759"/>
<evidence type="ECO:0000259" key="2">
    <source>
        <dbReference type="Pfam" id="PF10213"/>
    </source>
</evidence>
<dbReference type="GeneID" id="34608789"/>
<accession>A0A1L9SQ51</accession>
<dbReference type="InterPro" id="IPR019349">
    <property type="entry name" value="Ribosomal_mS35_mit"/>
</dbReference>
<dbReference type="EMBL" id="KV878338">
    <property type="protein sequence ID" value="OJJ49246.1"/>
    <property type="molecule type" value="Genomic_DNA"/>
</dbReference>
<dbReference type="STRING" id="1073090.A0A1L9SQ51"/>
<feature type="region of interest" description="Disordered" evidence="1">
    <location>
        <begin position="38"/>
        <end position="72"/>
    </location>
</feature>
<organism evidence="3 4">
    <name type="scientific">Penicilliopsis zonata CBS 506.65</name>
    <dbReference type="NCBI Taxonomy" id="1073090"/>
    <lineage>
        <taxon>Eukaryota</taxon>
        <taxon>Fungi</taxon>
        <taxon>Dikarya</taxon>
        <taxon>Ascomycota</taxon>
        <taxon>Pezizomycotina</taxon>
        <taxon>Eurotiomycetes</taxon>
        <taxon>Eurotiomycetidae</taxon>
        <taxon>Eurotiales</taxon>
        <taxon>Aspergillaceae</taxon>
        <taxon>Penicilliopsis</taxon>
    </lineage>
</organism>
<proteinExistence type="predicted"/>
<gene>
    <name evidence="3" type="ORF">ASPZODRAFT_129662</name>
</gene>
<evidence type="ECO:0000313" key="4">
    <source>
        <dbReference type="Proteomes" id="UP000184188"/>
    </source>
</evidence>
<dbReference type="AlphaFoldDB" id="A0A1L9SQ51"/>
<dbReference type="VEuPathDB" id="FungiDB:ASPZODRAFT_129662"/>
<dbReference type="PANTHER" id="PTHR13490">
    <property type="entry name" value="MITOCHONDRIAL 28S RIBOSOMAL PROTEIN S28"/>
    <property type="match status" value="1"/>
</dbReference>
<dbReference type="GO" id="GO:0003735">
    <property type="term" value="F:structural constituent of ribosome"/>
    <property type="evidence" value="ECO:0007669"/>
    <property type="project" value="InterPro"/>
</dbReference>
<sequence>MATTARSLGRSAFSFTFTHAARRNVAAGFPRARWFSASPSNLMPEDPPVPASRPTNLPDKLPNLPEYSPENFGKEDRSMYSMMSPEDRAVFDAHNRKMVEDFNDPVKRKQMLAQLDKLVERQPVIKFDEAGLPRNNGFWAEEEEDEFAQVEDADDEFHDDDITSMAHAELEVHREIREYARIAAWDMPALSSLAEPFTLPPKTHLLRFRYTTYMGEQHPAESKVVVELCSKDLVPDHLTEAQRQTFLKLVGPRYNPQTDTVRMSCEKFVNRAQNKRYLGELVGSLLHEAKNGDAFADIPLDTRHHRPKTNLRFPDEWVMTEQRQKQLAARRAERLALEQDRLNDIVDGNAVVAHAVNTIPSLTPGSANASEEPERVGVRVAAKAKKTRRL</sequence>
<name>A0A1L9SQ51_9EURO</name>
<protein>
    <recommendedName>
        <fullName evidence="2">Small ribosomal subunit protein mS35 mitochondrial conserved domain-containing protein</fullName>
    </recommendedName>
</protein>
<evidence type="ECO:0000313" key="3">
    <source>
        <dbReference type="EMBL" id="OJJ49246.1"/>
    </source>
</evidence>
<evidence type="ECO:0000256" key="1">
    <source>
        <dbReference type="SAM" id="MobiDB-lite"/>
    </source>
</evidence>
<dbReference type="PANTHER" id="PTHR13490:SF0">
    <property type="entry name" value="SMALL RIBOSOMAL SUBUNIT PROTEIN MS35"/>
    <property type="match status" value="1"/>
</dbReference>
<reference evidence="4" key="1">
    <citation type="journal article" date="2017" name="Genome Biol.">
        <title>Comparative genomics reveals high biological diversity and specific adaptations in the industrially and medically important fungal genus Aspergillus.</title>
        <authorList>
            <person name="de Vries R.P."/>
            <person name="Riley R."/>
            <person name="Wiebenga A."/>
            <person name="Aguilar-Osorio G."/>
            <person name="Amillis S."/>
            <person name="Uchima C.A."/>
            <person name="Anderluh G."/>
            <person name="Asadollahi M."/>
            <person name="Askin M."/>
            <person name="Barry K."/>
            <person name="Battaglia E."/>
            <person name="Bayram O."/>
            <person name="Benocci T."/>
            <person name="Braus-Stromeyer S.A."/>
            <person name="Caldana C."/>
            <person name="Canovas D."/>
            <person name="Cerqueira G.C."/>
            <person name="Chen F."/>
            <person name="Chen W."/>
            <person name="Choi C."/>
            <person name="Clum A."/>
            <person name="Dos Santos R.A."/>
            <person name="Damasio A.R."/>
            <person name="Diallinas G."/>
            <person name="Emri T."/>
            <person name="Fekete E."/>
            <person name="Flipphi M."/>
            <person name="Freyberg S."/>
            <person name="Gallo A."/>
            <person name="Gournas C."/>
            <person name="Habgood R."/>
            <person name="Hainaut M."/>
            <person name="Harispe M.L."/>
            <person name="Henrissat B."/>
            <person name="Hilden K.S."/>
            <person name="Hope R."/>
            <person name="Hossain A."/>
            <person name="Karabika E."/>
            <person name="Karaffa L."/>
            <person name="Karanyi Z."/>
            <person name="Krasevec N."/>
            <person name="Kuo A."/>
            <person name="Kusch H."/>
            <person name="LaButti K."/>
            <person name="Lagendijk E.L."/>
            <person name="Lapidus A."/>
            <person name="Levasseur A."/>
            <person name="Lindquist E."/>
            <person name="Lipzen A."/>
            <person name="Logrieco A.F."/>
            <person name="MacCabe A."/>
            <person name="Maekelae M.R."/>
            <person name="Malavazi I."/>
            <person name="Melin P."/>
            <person name="Meyer V."/>
            <person name="Mielnichuk N."/>
            <person name="Miskei M."/>
            <person name="Molnar A.P."/>
            <person name="Mule G."/>
            <person name="Ngan C.Y."/>
            <person name="Orejas M."/>
            <person name="Orosz E."/>
            <person name="Ouedraogo J.P."/>
            <person name="Overkamp K.M."/>
            <person name="Park H.-S."/>
            <person name="Perrone G."/>
            <person name="Piumi F."/>
            <person name="Punt P.J."/>
            <person name="Ram A.F."/>
            <person name="Ramon A."/>
            <person name="Rauscher S."/>
            <person name="Record E."/>
            <person name="Riano-Pachon D.M."/>
            <person name="Robert V."/>
            <person name="Roehrig J."/>
            <person name="Ruller R."/>
            <person name="Salamov A."/>
            <person name="Salih N.S."/>
            <person name="Samson R.A."/>
            <person name="Sandor E."/>
            <person name="Sanguinetti M."/>
            <person name="Schuetze T."/>
            <person name="Sepcic K."/>
            <person name="Shelest E."/>
            <person name="Sherlock G."/>
            <person name="Sophianopoulou V."/>
            <person name="Squina F.M."/>
            <person name="Sun H."/>
            <person name="Susca A."/>
            <person name="Todd R.B."/>
            <person name="Tsang A."/>
            <person name="Unkles S.E."/>
            <person name="van de Wiele N."/>
            <person name="van Rossen-Uffink D."/>
            <person name="Oliveira J.V."/>
            <person name="Vesth T.C."/>
            <person name="Visser J."/>
            <person name="Yu J.-H."/>
            <person name="Zhou M."/>
            <person name="Andersen M.R."/>
            <person name="Archer D.B."/>
            <person name="Baker S.E."/>
            <person name="Benoit I."/>
            <person name="Brakhage A.A."/>
            <person name="Braus G.H."/>
            <person name="Fischer R."/>
            <person name="Frisvad J.C."/>
            <person name="Goldman G.H."/>
            <person name="Houbraken J."/>
            <person name="Oakley B."/>
            <person name="Pocsi I."/>
            <person name="Scazzocchio C."/>
            <person name="Seiboth B."/>
            <person name="vanKuyk P.A."/>
            <person name="Wortman J."/>
            <person name="Dyer P.S."/>
            <person name="Grigoriev I.V."/>
        </authorList>
    </citation>
    <scope>NUCLEOTIDE SEQUENCE [LARGE SCALE GENOMIC DNA]</scope>
    <source>
        <strain evidence="4">CBS 506.65</strain>
    </source>
</reference>
<dbReference type="GO" id="GO:0005763">
    <property type="term" value="C:mitochondrial small ribosomal subunit"/>
    <property type="evidence" value="ECO:0007669"/>
    <property type="project" value="TreeGrafter"/>
</dbReference>
<feature type="domain" description="Small ribosomal subunit protein mS35 mitochondrial conserved" evidence="2">
    <location>
        <begin position="196"/>
        <end position="317"/>
    </location>
</feature>
<dbReference type="InterPro" id="IPR039848">
    <property type="entry name" value="Ribosomal_mS35_mt"/>
</dbReference>
<dbReference type="GO" id="GO:0032543">
    <property type="term" value="P:mitochondrial translation"/>
    <property type="evidence" value="ECO:0007669"/>
    <property type="project" value="InterPro"/>
</dbReference>
<keyword evidence="4" id="KW-1185">Reference proteome</keyword>
<dbReference type="Pfam" id="PF10213">
    <property type="entry name" value="MRP-S28"/>
    <property type="match status" value="1"/>
</dbReference>
<dbReference type="Proteomes" id="UP000184188">
    <property type="component" value="Unassembled WGS sequence"/>
</dbReference>
<dbReference type="RefSeq" id="XP_022583756.1">
    <property type="nucleotide sequence ID" value="XM_022722324.1"/>
</dbReference>